<organism evidence="2 3">
    <name type="scientific">Companilactobacillus bobalius DSM 19674</name>
    <dbReference type="NCBI Taxonomy" id="1423788"/>
    <lineage>
        <taxon>Bacteria</taxon>
        <taxon>Bacillati</taxon>
        <taxon>Bacillota</taxon>
        <taxon>Bacilli</taxon>
        <taxon>Lactobacillales</taxon>
        <taxon>Lactobacillaceae</taxon>
        <taxon>Companilactobacillus</taxon>
        <taxon>Companilactobacillus bobalius</taxon>
    </lineage>
</organism>
<dbReference type="RefSeq" id="WP_056952906.1">
    <property type="nucleotide sequence ID" value="NZ_AZDY01000037.1"/>
</dbReference>
<proteinExistence type="predicted"/>
<feature type="transmembrane region" description="Helical" evidence="1">
    <location>
        <begin position="199"/>
        <end position="221"/>
    </location>
</feature>
<feature type="transmembrane region" description="Helical" evidence="1">
    <location>
        <begin position="26"/>
        <end position="48"/>
    </location>
</feature>
<evidence type="ECO:0000313" key="3">
    <source>
        <dbReference type="Proteomes" id="UP000051515"/>
    </source>
</evidence>
<dbReference type="PANTHER" id="PTHR36833">
    <property type="entry name" value="SLR0610 PROTEIN-RELATED"/>
    <property type="match status" value="1"/>
</dbReference>
<name>A0A0R1KTF4_9LACO</name>
<dbReference type="Pfam" id="PF06182">
    <property type="entry name" value="ABC2_membrane_6"/>
    <property type="match status" value="1"/>
</dbReference>
<dbReference type="PATRIC" id="fig|1423788.3.peg.2267"/>
<feature type="transmembrane region" description="Helical" evidence="1">
    <location>
        <begin position="145"/>
        <end position="171"/>
    </location>
</feature>
<gene>
    <name evidence="2" type="ORF">FC78_GL002198</name>
</gene>
<dbReference type="AlphaFoldDB" id="A0A0R1KTF4"/>
<accession>A0A0R1KTF4</accession>
<protein>
    <submittedName>
        <fullName evidence="2">ABC transporter permease</fullName>
    </submittedName>
</protein>
<keyword evidence="1" id="KW-1133">Transmembrane helix</keyword>
<feature type="transmembrane region" description="Helical" evidence="1">
    <location>
        <begin position="119"/>
        <end position="139"/>
    </location>
</feature>
<keyword evidence="1" id="KW-0812">Transmembrane</keyword>
<evidence type="ECO:0000313" key="2">
    <source>
        <dbReference type="EMBL" id="KRK83386.1"/>
    </source>
</evidence>
<dbReference type="Proteomes" id="UP000051515">
    <property type="component" value="Unassembled WGS sequence"/>
</dbReference>
<dbReference type="STRING" id="1423788.FC78_GL002198"/>
<comment type="caution">
    <text evidence="2">The sequence shown here is derived from an EMBL/GenBank/DDBJ whole genome shotgun (WGS) entry which is preliminary data.</text>
</comment>
<dbReference type="EMBL" id="AZDY01000037">
    <property type="protein sequence ID" value="KRK83386.1"/>
    <property type="molecule type" value="Genomic_DNA"/>
</dbReference>
<dbReference type="PANTHER" id="PTHR36833:SF1">
    <property type="entry name" value="INTEGRAL MEMBRANE TRANSPORT PROTEIN"/>
    <property type="match status" value="1"/>
</dbReference>
<dbReference type="InterPro" id="IPR010390">
    <property type="entry name" value="ABC-2_transporter-like"/>
</dbReference>
<feature type="transmembrane region" description="Helical" evidence="1">
    <location>
        <begin position="227"/>
        <end position="246"/>
    </location>
</feature>
<evidence type="ECO:0000256" key="1">
    <source>
        <dbReference type="SAM" id="Phobius"/>
    </source>
</evidence>
<dbReference type="OrthoDB" id="9788195at2"/>
<sequence>MRRVLHLEKIFISQYLKQTMEYKADFIVGVLGVLLNQILNLIFLQVIFSQVPKLAGWSLQQIVFIYGFALIPKGLDHLFFDNLWIVGQKLVRKGEFDKYLTRPINPLFHVLVETFQVDAFGELLVGVILLVMSSATVHWTLLKVILFVVSIPFATAIYTALKIGTSAAAFWMKKSNTITYLFYMFNDFAKYPVSIFNHLIRWIISFVIPFAFTAFYPASYFLTGKNVLFNLGGLVVISVVFLFISIKIWDKGISSYESAGS</sequence>
<keyword evidence="3" id="KW-1185">Reference proteome</keyword>
<reference evidence="2 3" key="1">
    <citation type="journal article" date="2015" name="Genome Announc.">
        <title>Expanding the biotechnology potential of lactobacilli through comparative genomics of 213 strains and associated genera.</title>
        <authorList>
            <person name="Sun Z."/>
            <person name="Harris H.M."/>
            <person name="McCann A."/>
            <person name="Guo C."/>
            <person name="Argimon S."/>
            <person name="Zhang W."/>
            <person name="Yang X."/>
            <person name="Jeffery I.B."/>
            <person name="Cooney J.C."/>
            <person name="Kagawa T.F."/>
            <person name="Liu W."/>
            <person name="Song Y."/>
            <person name="Salvetti E."/>
            <person name="Wrobel A."/>
            <person name="Rasinkangas P."/>
            <person name="Parkhill J."/>
            <person name="Rea M.C."/>
            <person name="O'Sullivan O."/>
            <person name="Ritari J."/>
            <person name="Douillard F.P."/>
            <person name="Paul Ross R."/>
            <person name="Yang R."/>
            <person name="Briner A.E."/>
            <person name="Felis G.E."/>
            <person name="de Vos W.M."/>
            <person name="Barrangou R."/>
            <person name="Klaenhammer T.R."/>
            <person name="Caufield P.W."/>
            <person name="Cui Y."/>
            <person name="Zhang H."/>
            <person name="O'Toole P.W."/>
        </authorList>
    </citation>
    <scope>NUCLEOTIDE SEQUENCE [LARGE SCALE GENOMIC DNA]</scope>
    <source>
        <strain evidence="2 3">DSM 19674</strain>
    </source>
</reference>
<keyword evidence="1" id="KW-0472">Membrane</keyword>